<dbReference type="Gene3D" id="3.40.50.1980">
    <property type="entry name" value="Nitrogenase molybdenum iron protein domain"/>
    <property type="match status" value="2"/>
</dbReference>
<dbReference type="EMBL" id="JADEWN010000057">
    <property type="protein sequence ID" value="MBE9192528.1"/>
    <property type="molecule type" value="Genomic_DNA"/>
</dbReference>
<keyword evidence="7" id="KW-1185">Reference proteome</keyword>
<name>A0ABR9UW49_9CHRO</name>
<organism evidence="6 7">
    <name type="scientific">Gloeocapsopsis crepidinum LEGE 06123</name>
    <dbReference type="NCBI Taxonomy" id="588587"/>
    <lineage>
        <taxon>Bacteria</taxon>
        <taxon>Bacillati</taxon>
        <taxon>Cyanobacteriota</taxon>
        <taxon>Cyanophyceae</taxon>
        <taxon>Oscillatoriophycideae</taxon>
        <taxon>Chroococcales</taxon>
        <taxon>Chroococcaceae</taxon>
        <taxon>Gloeocapsopsis</taxon>
    </lineage>
</organism>
<reference evidence="6 7" key="1">
    <citation type="submission" date="2020-10" db="EMBL/GenBank/DDBJ databases">
        <authorList>
            <person name="Castelo-Branco R."/>
            <person name="Eusebio N."/>
            <person name="Adriana R."/>
            <person name="Vieira A."/>
            <person name="Brugerolle De Fraissinette N."/>
            <person name="Rezende De Castro R."/>
            <person name="Schneider M.P."/>
            <person name="Vasconcelos V."/>
            <person name="Leao P.N."/>
        </authorList>
    </citation>
    <scope>NUCLEOTIDE SEQUENCE [LARGE SCALE GENOMIC DNA]</scope>
    <source>
        <strain evidence="6 7">LEGE 06123</strain>
    </source>
</reference>
<dbReference type="Pfam" id="PF01497">
    <property type="entry name" value="Peripla_BP_2"/>
    <property type="match status" value="1"/>
</dbReference>
<dbReference type="PANTHER" id="PTHR30532:SF25">
    <property type="entry name" value="IRON(III) DICITRATE-BINDING PERIPLASMIC PROTEIN"/>
    <property type="match status" value="1"/>
</dbReference>
<dbReference type="SUPFAM" id="SSF53807">
    <property type="entry name" value="Helical backbone' metal receptor"/>
    <property type="match status" value="1"/>
</dbReference>
<evidence type="ECO:0000313" key="7">
    <source>
        <dbReference type="Proteomes" id="UP000651156"/>
    </source>
</evidence>
<evidence type="ECO:0000256" key="3">
    <source>
        <dbReference type="ARBA" id="ARBA00022448"/>
    </source>
</evidence>
<sequence length="282" mass="32053">MGEVCVPNNPQRVVTLGRPSLGNALALGVKPIGSSFDLERRDEFSPYLKDKAKGVEPVGDQNQPSLEKLLLLKPGLIISWQPIETVYPKLSEIAPTTPYDWHGKDDWDSNKELKGIWRDYFNFMAEALNQEKAKQQAWEHYYQRIEELKSALGDRYQDKTISLVNFCCGEIFSDVKNSFPGSILNDIGLKRPEAQNTTAPLGFITFSEETFDKADGDILFVYNSYDGESHLQRLKNNPLWSKLKAVQQNRVYFVDVSVWRNSDMIAANAVIDDLYKYLVSSS</sequence>
<evidence type="ECO:0000256" key="4">
    <source>
        <dbReference type="ARBA" id="ARBA00022729"/>
    </source>
</evidence>
<evidence type="ECO:0000256" key="1">
    <source>
        <dbReference type="ARBA" id="ARBA00004196"/>
    </source>
</evidence>
<keyword evidence="4" id="KW-0732">Signal</keyword>
<dbReference type="Proteomes" id="UP000651156">
    <property type="component" value="Unassembled WGS sequence"/>
</dbReference>
<dbReference type="InterPro" id="IPR002491">
    <property type="entry name" value="ABC_transptr_periplasmic_BD"/>
</dbReference>
<feature type="domain" description="Fe/B12 periplasmic-binding" evidence="5">
    <location>
        <begin position="12"/>
        <end position="282"/>
    </location>
</feature>
<evidence type="ECO:0000256" key="2">
    <source>
        <dbReference type="ARBA" id="ARBA00008814"/>
    </source>
</evidence>
<comment type="subcellular location">
    <subcellularLocation>
        <location evidence="1">Cell envelope</location>
    </subcellularLocation>
</comment>
<dbReference type="InterPro" id="IPR051313">
    <property type="entry name" value="Bact_iron-sidero_bind"/>
</dbReference>
<comment type="caution">
    <text evidence="6">The sequence shown here is derived from an EMBL/GenBank/DDBJ whole genome shotgun (WGS) entry which is preliminary data.</text>
</comment>
<dbReference type="CDD" id="cd01146">
    <property type="entry name" value="FhuD"/>
    <property type="match status" value="1"/>
</dbReference>
<keyword evidence="3" id="KW-0813">Transport</keyword>
<evidence type="ECO:0000259" key="5">
    <source>
        <dbReference type="PROSITE" id="PS50983"/>
    </source>
</evidence>
<comment type="similarity">
    <text evidence="2">Belongs to the bacterial solute-binding protein 8 family.</text>
</comment>
<evidence type="ECO:0000313" key="6">
    <source>
        <dbReference type="EMBL" id="MBE9192528.1"/>
    </source>
</evidence>
<gene>
    <name evidence="6" type="ORF">IQ230_19675</name>
</gene>
<protein>
    <submittedName>
        <fullName evidence="6">Iron-siderophore ABC transporter substrate-binding protein</fullName>
    </submittedName>
</protein>
<proteinExistence type="inferred from homology"/>
<dbReference type="PANTHER" id="PTHR30532">
    <property type="entry name" value="IRON III DICITRATE-BINDING PERIPLASMIC PROTEIN"/>
    <property type="match status" value="1"/>
</dbReference>
<dbReference type="PROSITE" id="PS50983">
    <property type="entry name" value="FE_B12_PBP"/>
    <property type="match status" value="1"/>
</dbReference>
<accession>A0ABR9UW49</accession>